<proteinExistence type="predicted"/>
<dbReference type="OrthoDB" id="2436673at2759"/>
<name>A0A1Y2GVW5_9FUNG</name>
<gene>
    <name evidence="1" type="ORF">BCR41DRAFT_296274</name>
</gene>
<sequence length="232" mass="25646">WSKTQYRVLCGRSFAEMTNDTHLLVDKDWTLNPQMIFVLARLFSGAILLNTNNGEAVIVNTVEAYARTLWLDAHHEPLKTSKGIALETSLPGVKGKDRYKGFRPITMNSGDGCQLVIGASFANLLVTSSLRLDNKNVGSACSVGGITASFVISSVKDSQAIRIYLDEESIEAARALALNTDSWGVQESAIVYQLRQLRTKFHEASTFMFCRASGPLTNLHPFMPYTVFTIFD</sequence>
<dbReference type="AlphaFoldDB" id="A0A1Y2GVW5"/>
<dbReference type="GeneID" id="33562275"/>
<dbReference type="Proteomes" id="UP000193648">
    <property type="component" value="Unassembled WGS sequence"/>
</dbReference>
<dbReference type="EMBL" id="MCFF01000009">
    <property type="protein sequence ID" value="ORZ23915.1"/>
    <property type="molecule type" value="Genomic_DNA"/>
</dbReference>
<protein>
    <submittedName>
        <fullName evidence="1">Uncharacterized protein</fullName>
    </submittedName>
</protein>
<organism evidence="1 2">
    <name type="scientific">Lobosporangium transversale</name>
    <dbReference type="NCBI Taxonomy" id="64571"/>
    <lineage>
        <taxon>Eukaryota</taxon>
        <taxon>Fungi</taxon>
        <taxon>Fungi incertae sedis</taxon>
        <taxon>Mucoromycota</taxon>
        <taxon>Mortierellomycotina</taxon>
        <taxon>Mortierellomycetes</taxon>
        <taxon>Mortierellales</taxon>
        <taxon>Mortierellaceae</taxon>
        <taxon>Lobosporangium</taxon>
    </lineage>
</organism>
<dbReference type="STRING" id="64571.A0A1Y2GVW5"/>
<dbReference type="InParanoid" id="A0A1Y2GVW5"/>
<feature type="non-terminal residue" evidence="1">
    <location>
        <position position="232"/>
    </location>
</feature>
<evidence type="ECO:0000313" key="2">
    <source>
        <dbReference type="Proteomes" id="UP000193648"/>
    </source>
</evidence>
<keyword evidence="2" id="KW-1185">Reference proteome</keyword>
<evidence type="ECO:0000313" key="1">
    <source>
        <dbReference type="EMBL" id="ORZ23915.1"/>
    </source>
</evidence>
<accession>A0A1Y2GVW5</accession>
<dbReference type="RefSeq" id="XP_021883729.1">
    <property type="nucleotide sequence ID" value="XM_022020431.1"/>
</dbReference>
<comment type="caution">
    <text evidence="1">The sequence shown here is derived from an EMBL/GenBank/DDBJ whole genome shotgun (WGS) entry which is preliminary data.</text>
</comment>
<feature type="non-terminal residue" evidence="1">
    <location>
        <position position="1"/>
    </location>
</feature>
<reference evidence="1 2" key="1">
    <citation type="submission" date="2016-07" db="EMBL/GenBank/DDBJ databases">
        <title>Pervasive Adenine N6-methylation of Active Genes in Fungi.</title>
        <authorList>
            <consortium name="DOE Joint Genome Institute"/>
            <person name="Mondo S.J."/>
            <person name="Dannebaum R.O."/>
            <person name="Kuo R.C."/>
            <person name="Labutti K."/>
            <person name="Haridas S."/>
            <person name="Kuo A."/>
            <person name="Salamov A."/>
            <person name="Ahrendt S.R."/>
            <person name="Lipzen A."/>
            <person name="Sullivan W."/>
            <person name="Andreopoulos W.B."/>
            <person name="Clum A."/>
            <person name="Lindquist E."/>
            <person name="Daum C."/>
            <person name="Ramamoorthy G.K."/>
            <person name="Gryganskyi A."/>
            <person name="Culley D."/>
            <person name="Magnuson J.K."/>
            <person name="James T.Y."/>
            <person name="O'Malley M.A."/>
            <person name="Stajich J.E."/>
            <person name="Spatafora J.W."/>
            <person name="Visel A."/>
            <person name="Grigoriev I.V."/>
        </authorList>
    </citation>
    <scope>NUCLEOTIDE SEQUENCE [LARGE SCALE GENOMIC DNA]</scope>
    <source>
        <strain evidence="1 2">NRRL 3116</strain>
    </source>
</reference>